<dbReference type="PANTHER" id="PTHR28511">
    <property type="entry name" value="ENDONUCLEASE V"/>
    <property type="match status" value="1"/>
</dbReference>
<evidence type="ECO:0000313" key="6">
    <source>
        <dbReference type="EMBL" id="MDE1464589.1"/>
    </source>
</evidence>
<dbReference type="Gene3D" id="3.30.2170.10">
    <property type="entry name" value="archaeoglobus fulgidus dsm 4304 superfamily"/>
    <property type="match status" value="1"/>
</dbReference>
<reference evidence="6 7" key="1">
    <citation type="submission" date="2022-11" db="EMBL/GenBank/DDBJ databases">
        <title>Spartinivicinus poritis sp. nov., isolated from scleractinian coral Porites lutea.</title>
        <authorList>
            <person name="Zhang G."/>
            <person name="Cai L."/>
            <person name="Wei Q."/>
        </authorList>
    </citation>
    <scope>NUCLEOTIDE SEQUENCE [LARGE SCALE GENOMIC DNA]</scope>
    <source>
        <strain evidence="6 7">A2-2</strain>
    </source>
</reference>
<evidence type="ECO:0000256" key="1">
    <source>
        <dbReference type="ARBA" id="ARBA00004496"/>
    </source>
</evidence>
<organism evidence="6 7">
    <name type="scientific">Spartinivicinus poritis</name>
    <dbReference type="NCBI Taxonomy" id="2994640"/>
    <lineage>
        <taxon>Bacteria</taxon>
        <taxon>Pseudomonadati</taxon>
        <taxon>Pseudomonadota</taxon>
        <taxon>Gammaproteobacteria</taxon>
        <taxon>Oceanospirillales</taxon>
        <taxon>Zooshikellaceae</taxon>
        <taxon>Spartinivicinus</taxon>
    </lineage>
</organism>
<dbReference type="RefSeq" id="WP_274690914.1">
    <property type="nucleotide sequence ID" value="NZ_JAPMOU010000038.1"/>
</dbReference>
<evidence type="ECO:0000313" key="7">
    <source>
        <dbReference type="Proteomes" id="UP001528823"/>
    </source>
</evidence>
<dbReference type="Pfam" id="PF04493">
    <property type="entry name" value="Endonuclease_5"/>
    <property type="match status" value="1"/>
</dbReference>
<name>A0ABT5UDY1_9GAMM</name>
<sequence length="246" mass="27887">MKIHQLHPWNISPAQAESIQKCLRAWIVTDDQFTHIQYVARAQVEINLDQDYSTAHITLLRLPDHRVIEQHSATEKLTFPNQNGLISFRKAPVLLNALASLKVNPDLILCDGRGLIPPDRFGLASHIGLLTNTPSIGIRSIPHMPVHHKLSRKRGTWIPLKTHQQAHSAILRLHEDYPPVYISVGHRLNLETALKYTLLTLPRDLNDPKLFSLVSPEPFGELANETSRKPKPVITNIHNEQHLTII</sequence>
<dbReference type="InterPro" id="IPR007581">
    <property type="entry name" value="Endonuclease-V"/>
</dbReference>
<dbReference type="GO" id="GO:0004519">
    <property type="term" value="F:endonuclease activity"/>
    <property type="evidence" value="ECO:0007669"/>
    <property type="project" value="UniProtKB-KW"/>
</dbReference>
<gene>
    <name evidence="6" type="ORF">ORQ98_21735</name>
</gene>
<dbReference type="PANTHER" id="PTHR28511:SF1">
    <property type="entry name" value="ENDONUCLEASE V"/>
    <property type="match status" value="1"/>
</dbReference>
<keyword evidence="7" id="KW-1185">Reference proteome</keyword>
<dbReference type="Proteomes" id="UP001528823">
    <property type="component" value="Unassembled WGS sequence"/>
</dbReference>
<protein>
    <submittedName>
        <fullName evidence="6">Endonuclease V</fullName>
    </submittedName>
</protein>
<proteinExistence type="predicted"/>
<evidence type="ECO:0000256" key="5">
    <source>
        <dbReference type="ARBA" id="ARBA00022801"/>
    </source>
</evidence>
<evidence type="ECO:0000256" key="4">
    <source>
        <dbReference type="ARBA" id="ARBA00022759"/>
    </source>
</evidence>
<evidence type="ECO:0000256" key="2">
    <source>
        <dbReference type="ARBA" id="ARBA00022490"/>
    </source>
</evidence>
<keyword evidence="2" id="KW-0963">Cytoplasm</keyword>
<keyword evidence="3" id="KW-0540">Nuclease</keyword>
<accession>A0ABT5UDY1</accession>
<dbReference type="EMBL" id="JAPMOU010000038">
    <property type="protein sequence ID" value="MDE1464589.1"/>
    <property type="molecule type" value="Genomic_DNA"/>
</dbReference>
<keyword evidence="4 6" id="KW-0255">Endonuclease</keyword>
<comment type="subcellular location">
    <subcellularLocation>
        <location evidence="1">Cytoplasm</location>
    </subcellularLocation>
</comment>
<evidence type="ECO:0000256" key="3">
    <source>
        <dbReference type="ARBA" id="ARBA00022722"/>
    </source>
</evidence>
<comment type="caution">
    <text evidence="6">The sequence shown here is derived from an EMBL/GenBank/DDBJ whole genome shotgun (WGS) entry which is preliminary data.</text>
</comment>
<keyword evidence="5" id="KW-0378">Hydrolase</keyword>